<name>C5EZQ6_9HELI</name>
<evidence type="ECO:0000313" key="3">
    <source>
        <dbReference type="EMBL" id="EEQ63500.1"/>
    </source>
</evidence>
<keyword evidence="4" id="KW-1185">Reference proteome</keyword>
<evidence type="ECO:0000259" key="2">
    <source>
        <dbReference type="SMART" id="SM00278"/>
    </source>
</evidence>
<dbReference type="Gene3D" id="1.10.150.320">
    <property type="entry name" value="Photosystem II 12 kDa extrinsic protein"/>
    <property type="match status" value="1"/>
</dbReference>
<feature type="transmembrane region" description="Helical" evidence="1">
    <location>
        <begin position="13"/>
        <end position="34"/>
    </location>
</feature>
<dbReference type="InterPro" id="IPR003583">
    <property type="entry name" value="Hlx-hairpin-Hlx_DNA-bd_motif"/>
</dbReference>
<gene>
    <name evidence="3" type="ORF">HPMG_00957</name>
</gene>
<dbReference type="AlphaFoldDB" id="C5EZQ6"/>
<proteinExistence type="predicted"/>
<dbReference type="HOGENOM" id="CLU_052011_4_2_7"/>
<protein>
    <submittedName>
        <fullName evidence="3">ComEA protein</fullName>
    </submittedName>
</protein>
<evidence type="ECO:0000256" key="1">
    <source>
        <dbReference type="SAM" id="Phobius"/>
    </source>
</evidence>
<evidence type="ECO:0000313" key="4">
    <source>
        <dbReference type="Proteomes" id="UP000003953"/>
    </source>
</evidence>
<dbReference type="Proteomes" id="UP000003953">
    <property type="component" value="Unassembled WGS sequence"/>
</dbReference>
<dbReference type="InterPro" id="IPR051675">
    <property type="entry name" value="Endo/Exo/Phosphatase_dom_1"/>
</dbReference>
<keyword evidence="1" id="KW-0472">Membrane</keyword>
<feature type="non-terminal residue" evidence="3">
    <location>
        <position position="94"/>
    </location>
</feature>
<dbReference type="GO" id="GO:0015628">
    <property type="term" value="P:protein secretion by the type II secretion system"/>
    <property type="evidence" value="ECO:0007669"/>
    <property type="project" value="TreeGrafter"/>
</dbReference>
<sequence length="94" mass="10550">MIQFRLFQLLGELMLKLLATLFLAISFLFGAVDLNKASKEELMSIKGIGEAKAQAIIDYREKTPLKSIDDLKNIKGFGPKIIEKIRPSVVVENQ</sequence>
<dbReference type="Pfam" id="PF12836">
    <property type="entry name" value="HHH_3"/>
    <property type="match status" value="1"/>
</dbReference>
<dbReference type="NCBIfam" id="TIGR00426">
    <property type="entry name" value="competence protein ComEA helix-hairpin-helix repeat region"/>
    <property type="match status" value="1"/>
</dbReference>
<dbReference type="GO" id="GO:0015627">
    <property type="term" value="C:type II protein secretion system complex"/>
    <property type="evidence" value="ECO:0007669"/>
    <property type="project" value="TreeGrafter"/>
</dbReference>
<dbReference type="PANTHER" id="PTHR21180:SF32">
    <property type="entry name" value="ENDONUCLEASE_EXONUCLEASE_PHOSPHATASE FAMILY DOMAIN-CONTAINING PROTEIN 1"/>
    <property type="match status" value="1"/>
</dbReference>
<dbReference type="EMBL" id="DS990443">
    <property type="protein sequence ID" value="EEQ63500.1"/>
    <property type="molecule type" value="Genomic_DNA"/>
</dbReference>
<dbReference type="GO" id="GO:0006281">
    <property type="term" value="P:DNA repair"/>
    <property type="evidence" value="ECO:0007669"/>
    <property type="project" value="InterPro"/>
</dbReference>
<dbReference type="InterPro" id="IPR010994">
    <property type="entry name" value="RuvA_2-like"/>
</dbReference>
<keyword evidence="1" id="KW-0812">Transmembrane</keyword>
<dbReference type="SUPFAM" id="SSF47781">
    <property type="entry name" value="RuvA domain 2-like"/>
    <property type="match status" value="1"/>
</dbReference>
<keyword evidence="1" id="KW-1133">Transmembrane helix</keyword>
<feature type="domain" description="Helix-hairpin-helix DNA-binding motif class 1" evidence="2">
    <location>
        <begin position="69"/>
        <end position="88"/>
    </location>
</feature>
<dbReference type="InterPro" id="IPR004509">
    <property type="entry name" value="Competence_ComEA_HhH"/>
</dbReference>
<dbReference type="PANTHER" id="PTHR21180">
    <property type="entry name" value="ENDONUCLEASE/EXONUCLEASE/PHOSPHATASE FAMILY DOMAIN-CONTAINING PROTEIN 1"/>
    <property type="match status" value="1"/>
</dbReference>
<dbReference type="GO" id="GO:0003677">
    <property type="term" value="F:DNA binding"/>
    <property type="evidence" value="ECO:0007669"/>
    <property type="project" value="InterPro"/>
</dbReference>
<feature type="domain" description="Helix-hairpin-helix DNA-binding motif class 1" evidence="2">
    <location>
        <begin position="40"/>
        <end position="59"/>
    </location>
</feature>
<reference evidence="4" key="1">
    <citation type="journal article" date="2014" name="Genome Announc.">
        <title>Draft genome sequences of six enterohepatic helicobacter species isolated from humans and one from rhesus macaques.</title>
        <authorList>
            <person name="Shen Z."/>
            <person name="Sheh A."/>
            <person name="Young S.K."/>
            <person name="Abouelliel A."/>
            <person name="Ward D.V."/>
            <person name="Earl A.M."/>
            <person name="Fox J.G."/>
        </authorList>
    </citation>
    <scope>NUCLEOTIDE SEQUENCE [LARGE SCALE GENOMIC DNA]</scope>
    <source>
        <strain evidence="4">MIT 98-5489</strain>
    </source>
</reference>
<dbReference type="eggNOG" id="COG1555">
    <property type="taxonomic scope" value="Bacteria"/>
</dbReference>
<accession>C5EZQ6</accession>
<dbReference type="SMART" id="SM00278">
    <property type="entry name" value="HhH1"/>
    <property type="match status" value="2"/>
</dbReference>
<organism evidence="3 4">
    <name type="scientific">Helicobacter pullorum MIT 98-5489</name>
    <dbReference type="NCBI Taxonomy" id="537972"/>
    <lineage>
        <taxon>Bacteria</taxon>
        <taxon>Pseudomonadati</taxon>
        <taxon>Campylobacterota</taxon>
        <taxon>Epsilonproteobacteria</taxon>
        <taxon>Campylobacterales</taxon>
        <taxon>Helicobacteraceae</taxon>
        <taxon>Helicobacter</taxon>
    </lineage>
</organism>